<sequence>MHESKPLAKCDGFYSDLPSLPSDVEELKLLHQKFESMCRIDANKGKNMAENSEPVNSEVSTKSKPKSTTLPPLRKSTTVSKALSASFTTSNTVNVGPNFCEEVNAAYSLALVFETRGLLKYNPVEIEKCPSTTEDIVDSLRSLPLGTDSESRLPSTLSNVTPLLSQNGNGNTSTTVLQQITIIQIPPPQTAAGTKEASTKASQLLHPEQEDTDKKFELDDVIHVYKTLHRPQTIPMFDVRKGESLKQLCSLWNSTEPPAREYLWHFVNVFGEEIFVPLSKEKRLLHGTDFWNQTKSKNWSNWEVSTAVC</sequence>
<name>A0A1Y2CJQ0_9FUNG</name>
<keyword evidence="3" id="KW-1185">Reference proteome</keyword>
<proteinExistence type="predicted"/>
<dbReference type="EMBL" id="MCGO01000014">
    <property type="protein sequence ID" value="ORY47253.1"/>
    <property type="molecule type" value="Genomic_DNA"/>
</dbReference>
<dbReference type="Proteomes" id="UP000193642">
    <property type="component" value="Unassembled WGS sequence"/>
</dbReference>
<dbReference type="AlphaFoldDB" id="A0A1Y2CJQ0"/>
<evidence type="ECO:0000313" key="2">
    <source>
        <dbReference type="EMBL" id="ORY47253.1"/>
    </source>
</evidence>
<gene>
    <name evidence="2" type="ORF">BCR33DRAFT_92986</name>
</gene>
<organism evidence="2 3">
    <name type="scientific">Rhizoclosmatium globosum</name>
    <dbReference type="NCBI Taxonomy" id="329046"/>
    <lineage>
        <taxon>Eukaryota</taxon>
        <taxon>Fungi</taxon>
        <taxon>Fungi incertae sedis</taxon>
        <taxon>Chytridiomycota</taxon>
        <taxon>Chytridiomycota incertae sedis</taxon>
        <taxon>Chytridiomycetes</taxon>
        <taxon>Chytridiales</taxon>
        <taxon>Chytriomycetaceae</taxon>
        <taxon>Rhizoclosmatium</taxon>
    </lineage>
</organism>
<evidence type="ECO:0000256" key="1">
    <source>
        <dbReference type="SAM" id="MobiDB-lite"/>
    </source>
</evidence>
<comment type="caution">
    <text evidence="2">The sequence shown here is derived from an EMBL/GenBank/DDBJ whole genome shotgun (WGS) entry which is preliminary data.</text>
</comment>
<protein>
    <submittedName>
        <fullName evidence="2">Uncharacterized protein</fullName>
    </submittedName>
</protein>
<evidence type="ECO:0000313" key="3">
    <source>
        <dbReference type="Proteomes" id="UP000193642"/>
    </source>
</evidence>
<reference evidence="2 3" key="1">
    <citation type="submission" date="2016-07" db="EMBL/GenBank/DDBJ databases">
        <title>Pervasive Adenine N6-methylation of Active Genes in Fungi.</title>
        <authorList>
            <consortium name="DOE Joint Genome Institute"/>
            <person name="Mondo S.J."/>
            <person name="Dannebaum R.O."/>
            <person name="Kuo R.C."/>
            <person name="Labutti K."/>
            <person name="Haridas S."/>
            <person name="Kuo A."/>
            <person name="Salamov A."/>
            <person name="Ahrendt S.R."/>
            <person name="Lipzen A."/>
            <person name="Sullivan W."/>
            <person name="Andreopoulos W.B."/>
            <person name="Clum A."/>
            <person name="Lindquist E."/>
            <person name="Daum C."/>
            <person name="Ramamoorthy G.K."/>
            <person name="Gryganskyi A."/>
            <person name="Culley D."/>
            <person name="Magnuson J.K."/>
            <person name="James T.Y."/>
            <person name="O'Malley M.A."/>
            <person name="Stajich J.E."/>
            <person name="Spatafora J.W."/>
            <person name="Visel A."/>
            <person name="Grigoriev I.V."/>
        </authorList>
    </citation>
    <scope>NUCLEOTIDE SEQUENCE [LARGE SCALE GENOMIC DNA]</scope>
    <source>
        <strain evidence="2 3">JEL800</strain>
    </source>
</reference>
<feature type="region of interest" description="Disordered" evidence="1">
    <location>
        <begin position="45"/>
        <end position="75"/>
    </location>
</feature>
<accession>A0A1Y2CJQ0</accession>
<feature type="compositionally biased region" description="Polar residues" evidence="1">
    <location>
        <begin position="49"/>
        <end position="75"/>
    </location>
</feature>